<proteinExistence type="evidence at transcript level"/>
<evidence type="ECO:0000313" key="1">
    <source>
        <dbReference type="EMBL" id="AAR83870.1"/>
    </source>
</evidence>
<reference evidence="1" key="1">
    <citation type="submission" date="2003-12" db="EMBL/GenBank/DDBJ databases">
        <title>Monitoring expression patterns of 2500 hot pepper genes under cold stress by using full-length cDNA microarray.</title>
        <authorList>
            <person name="Kim S."/>
            <person name="Lee K.-W."/>
        </authorList>
    </citation>
    <scope>NUCLEOTIDE SEQUENCE</scope>
</reference>
<name>Q6RJX9_CAPAN</name>
<protein>
    <submittedName>
        <fullName evidence="1">Induced stolon tip protein PJ-2</fullName>
    </submittedName>
</protein>
<sequence length="11" mass="1370">MGKLYFVRREA</sequence>
<dbReference type="EMBL" id="AY496132">
    <property type="protein sequence ID" value="AAR83870.1"/>
    <property type="molecule type" value="mRNA"/>
</dbReference>
<organism evidence="1">
    <name type="scientific">Capsicum annuum</name>
    <name type="common">Capsicum pepper</name>
    <dbReference type="NCBI Taxonomy" id="4072"/>
    <lineage>
        <taxon>Eukaryota</taxon>
        <taxon>Viridiplantae</taxon>
        <taxon>Streptophyta</taxon>
        <taxon>Embryophyta</taxon>
        <taxon>Tracheophyta</taxon>
        <taxon>Spermatophyta</taxon>
        <taxon>Magnoliopsida</taxon>
        <taxon>eudicotyledons</taxon>
        <taxon>Gunneridae</taxon>
        <taxon>Pentapetalae</taxon>
        <taxon>asterids</taxon>
        <taxon>lamiids</taxon>
        <taxon>Solanales</taxon>
        <taxon>Solanaceae</taxon>
        <taxon>Solanoideae</taxon>
        <taxon>Capsiceae</taxon>
        <taxon>Capsicum</taxon>
    </lineage>
</organism>
<accession>Q6RJX9</accession>